<dbReference type="RefSeq" id="WP_342807911.1">
    <property type="nucleotide sequence ID" value="NZ_JAOPJZ010000004.1"/>
</dbReference>
<organism evidence="2 3">
    <name type="scientific">Natronosalvus hydrolyticus</name>
    <dbReference type="NCBI Taxonomy" id="2979988"/>
    <lineage>
        <taxon>Archaea</taxon>
        <taxon>Methanobacteriati</taxon>
        <taxon>Methanobacteriota</taxon>
        <taxon>Stenosarchaea group</taxon>
        <taxon>Halobacteria</taxon>
        <taxon>Halobacteriales</taxon>
        <taxon>Natrialbaceae</taxon>
        <taxon>Natronosalvus</taxon>
    </lineage>
</organism>
<keyword evidence="3" id="KW-1185">Reference proteome</keyword>
<comment type="caution">
    <text evidence="2">The sequence shown here is derived from an EMBL/GenBank/DDBJ whole genome shotgun (WGS) entry which is preliminary data.</text>
</comment>
<feature type="domain" description="Halobacterial output" evidence="1">
    <location>
        <begin position="35"/>
        <end position="105"/>
    </location>
</feature>
<reference evidence="2 3" key="1">
    <citation type="submission" date="2022-09" db="EMBL/GenBank/DDBJ databases">
        <title>Enrichment on poylsaccharides allowed isolation of novel metabolic and taxonomic groups of Haloarchaea.</title>
        <authorList>
            <person name="Sorokin D.Y."/>
            <person name="Elcheninov A.G."/>
            <person name="Khizhniak T.V."/>
            <person name="Kolganova T.V."/>
            <person name="Kublanov I.V."/>
        </authorList>
    </citation>
    <scope>NUCLEOTIDE SEQUENCE [LARGE SCALE GENOMIC DNA]</scope>
    <source>
        <strain evidence="2 3">AArc-curdl1</strain>
    </source>
</reference>
<dbReference type="AlphaFoldDB" id="A0AAP3E5U7"/>
<dbReference type="InterPro" id="IPR040624">
    <property type="entry name" value="HalOD1"/>
</dbReference>
<dbReference type="Pfam" id="PF18545">
    <property type="entry name" value="HalOD1"/>
    <property type="match status" value="1"/>
</dbReference>
<evidence type="ECO:0000259" key="1">
    <source>
        <dbReference type="Pfam" id="PF18545"/>
    </source>
</evidence>
<proteinExistence type="predicted"/>
<protein>
    <recommendedName>
        <fullName evidence="1">Halobacterial output domain-containing protein</fullName>
    </recommendedName>
</protein>
<accession>A0AAP3E5U7</accession>
<dbReference type="EMBL" id="JAOPJZ010000004">
    <property type="protein sequence ID" value="MCU4751781.1"/>
    <property type="molecule type" value="Genomic_DNA"/>
</dbReference>
<gene>
    <name evidence="2" type="ORF">OB919_07265</name>
</gene>
<evidence type="ECO:0000313" key="2">
    <source>
        <dbReference type="EMBL" id="MCU4751781.1"/>
    </source>
</evidence>
<name>A0AAP3E5U7_9EURY</name>
<dbReference type="Proteomes" id="UP001321047">
    <property type="component" value="Unassembled WGS sequence"/>
</dbReference>
<sequence>MIFPGDESDDTDTEDGTISSTYVAESLSVEMSPETEGLATSIIEATATITDQSILDLEPLYTVIDPDALETLFCNRVDGKRFGEVSFAYSGCAVTVTDGERVTVTRQPVDAAADD</sequence>
<evidence type="ECO:0000313" key="3">
    <source>
        <dbReference type="Proteomes" id="UP001321047"/>
    </source>
</evidence>